<proteinExistence type="predicted"/>
<dbReference type="AlphaFoldDB" id="A0AAD9IQ27"/>
<sequence>MSSTLTCPLTPQRTTGSTEVWPCCVNWTTKRQHSGPAVSIGRLNTSTVALLCQLDD</sequence>
<gene>
    <name evidence="1" type="ORF">NP493_7170g00006</name>
</gene>
<organism evidence="1 2">
    <name type="scientific">Ridgeia piscesae</name>
    <name type="common">Tubeworm</name>
    <dbReference type="NCBI Taxonomy" id="27915"/>
    <lineage>
        <taxon>Eukaryota</taxon>
        <taxon>Metazoa</taxon>
        <taxon>Spiralia</taxon>
        <taxon>Lophotrochozoa</taxon>
        <taxon>Annelida</taxon>
        <taxon>Polychaeta</taxon>
        <taxon>Sedentaria</taxon>
        <taxon>Canalipalpata</taxon>
        <taxon>Sabellida</taxon>
        <taxon>Siboglinidae</taxon>
        <taxon>Ridgeia</taxon>
    </lineage>
</organism>
<dbReference type="Proteomes" id="UP001209878">
    <property type="component" value="Unassembled WGS sequence"/>
</dbReference>
<dbReference type="EMBL" id="JAODUO010007164">
    <property type="protein sequence ID" value="KAK2138764.1"/>
    <property type="molecule type" value="Genomic_DNA"/>
</dbReference>
<comment type="caution">
    <text evidence="1">The sequence shown here is derived from an EMBL/GenBank/DDBJ whole genome shotgun (WGS) entry which is preliminary data.</text>
</comment>
<reference evidence="1" key="1">
    <citation type="journal article" date="2023" name="Mol. Biol. Evol.">
        <title>Third-Generation Sequencing Reveals the Adaptive Role of the Epigenome in Three Deep-Sea Polychaetes.</title>
        <authorList>
            <person name="Perez M."/>
            <person name="Aroh O."/>
            <person name="Sun Y."/>
            <person name="Lan Y."/>
            <person name="Juniper S.K."/>
            <person name="Young C.R."/>
            <person name="Angers B."/>
            <person name="Qian P.Y."/>
        </authorList>
    </citation>
    <scope>NUCLEOTIDE SEQUENCE</scope>
    <source>
        <strain evidence="1">R07B-5</strain>
    </source>
</reference>
<keyword evidence="2" id="KW-1185">Reference proteome</keyword>
<accession>A0AAD9IQ27</accession>
<name>A0AAD9IQ27_RIDPI</name>
<evidence type="ECO:0000313" key="2">
    <source>
        <dbReference type="Proteomes" id="UP001209878"/>
    </source>
</evidence>
<protein>
    <submittedName>
        <fullName evidence="1">Uncharacterized protein</fullName>
    </submittedName>
</protein>
<evidence type="ECO:0000313" key="1">
    <source>
        <dbReference type="EMBL" id="KAK2138764.1"/>
    </source>
</evidence>